<evidence type="ECO:0000256" key="11">
    <source>
        <dbReference type="ARBA" id="ARBA00022989"/>
    </source>
</evidence>
<dbReference type="PANTHER" id="PTHR32309:SF13">
    <property type="entry name" value="FERRIC ENTEROBACTIN TRANSPORT PROTEIN FEPE"/>
    <property type="match status" value="1"/>
</dbReference>
<sequence>MDLRTHLSVVRQRWWLVLATVMVGLGAAGLVTVRTEPLYTSSVTFFVTTQSQGVTDAYQGGLFLQQRVKSYADLLTSDRLAQSVVADQPVGLTADEVRGRIAARVEANTVLLRATVTDSDQARSLRLTEAVAAHFVALVQRLETPPGAQEPPVKIETVSGPRVSADPVSPRPGRNLAVGGLLGLLLGIALCVLRGLIDTTVRDGSTLQQLTGSPLLGQIPWDVEALSSPLIVGTASQSARAEALRKLRTNLRFVDVHESARVIAVTSSVQGEGKSTLSCNLAISLAEAGWQVLLVDADLRRPKIAQYLGLESGIGLTDVLIGEVDVADVVQPWGDKSLLVLPGGSMPPNPSELLGSKGMADLLRALRESADIVIVDTAPLLAVTDAAVVAVQTDGVLLATRHGKTTRAQVATATEALEAVSARVLGCVLNMAKVARSDNHQYEMYRTMVSAPPPPPASTAPAQSAQEVDWPGGQLGSVGYIDDELTPRRDDPRMIDSTPTQELTRIPR</sequence>
<keyword evidence="8" id="KW-0547">Nucleotide-binding</keyword>
<evidence type="ECO:0000256" key="9">
    <source>
        <dbReference type="ARBA" id="ARBA00022777"/>
    </source>
</evidence>
<dbReference type="RefSeq" id="WP_121153781.1">
    <property type="nucleotide sequence ID" value="NZ_RBKT01000001.1"/>
</dbReference>
<dbReference type="EMBL" id="RBKT01000001">
    <property type="protein sequence ID" value="RKR86028.1"/>
    <property type="molecule type" value="Genomic_DNA"/>
</dbReference>
<dbReference type="NCBIfam" id="TIGR01007">
    <property type="entry name" value="eps_fam"/>
    <property type="match status" value="1"/>
</dbReference>
<keyword evidence="7 16" id="KW-0812">Transmembrane</keyword>
<reference evidence="18 19" key="1">
    <citation type="submission" date="2018-10" db="EMBL/GenBank/DDBJ databases">
        <title>Sequencing the genomes of 1000 actinobacteria strains.</title>
        <authorList>
            <person name="Klenk H.-P."/>
        </authorList>
    </citation>
    <scope>NUCLEOTIDE SEQUENCE [LARGE SCALE GENOMIC DNA]</scope>
    <source>
        <strain evidence="18 19">DSM 45175</strain>
    </source>
</reference>
<dbReference type="InterPro" id="IPR033756">
    <property type="entry name" value="YlxH/NBP35"/>
</dbReference>
<evidence type="ECO:0000256" key="4">
    <source>
        <dbReference type="ARBA" id="ARBA00011903"/>
    </source>
</evidence>
<evidence type="ECO:0000256" key="1">
    <source>
        <dbReference type="ARBA" id="ARBA00004651"/>
    </source>
</evidence>
<keyword evidence="12 16" id="KW-0472">Membrane</keyword>
<keyword evidence="10" id="KW-0067">ATP-binding</keyword>
<name>A0A495JBZ4_9ACTN</name>
<dbReference type="GO" id="GO:0005524">
    <property type="term" value="F:ATP binding"/>
    <property type="evidence" value="ECO:0007669"/>
    <property type="project" value="UniProtKB-KW"/>
</dbReference>
<dbReference type="PANTHER" id="PTHR32309">
    <property type="entry name" value="TYROSINE-PROTEIN KINASE"/>
    <property type="match status" value="1"/>
</dbReference>
<evidence type="ECO:0000313" key="19">
    <source>
        <dbReference type="Proteomes" id="UP000277671"/>
    </source>
</evidence>
<dbReference type="SUPFAM" id="SSF52540">
    <property type="entry name" value="P-loop containing nucleoside triphosphate hydrolases"/>
    <property type="match status" value="1"/>
</dbReference>
<keyword evidence="19" id="KW-1185">Reference proteome</keyword>
<dbReference type="GO" id="GO:0005886">
    <property type="term" value="C:plasma membrane"/>
    <property type="evidence" value="ECO:0007669"/>
    <property type="project" value="UniProtKB-SubCell"/>
</dbReference>
<keyword evidence="13" id="KW-0829">Tyrosine-protein kinase</keyword>
<dbReference type="OrthoDB" id="9812433at2"/>
<evidence type="ECO:0000256" key="2">
    <source>
        <dbReference type="ARBA" id="ARBA00006683"/>
    </source>
</evidence>
<dbReference type="EC" id="2.7.10.2" evidence="4"/>
<feature type="region of interest" description="Disordered" evidence="15">
    <location>
        <begin position="448"/>
        <end position="508"/>
    </location>
</feature>
<evidence type="ECO:0000256" key="14">
    <source>
        <dbReference type="ARBA" id="ARBA00051245"/>
    </source>
</evidence>
<evidence type="ECO:0000256" key="12">
    <source>
        <dbReference type="ARBA" id="ARBA00023136"/>
    </source>
</evidence>
<keyword evidence="5" id="KW-1003">Cell membrane</keyword>
<evidence type="ECO:0000256" key="5">
    <source>
        <dbReference type="ARBA" id="ARBA00022475"/>
    </source>
</evidence>
<feature type="transmembrane region" description="Helical" evidence="16">
    <location>
        <begin position="12"/>
        <end position="33"/>
    </location>
</feature>
<keyword evidence="11 16" id="KW-1133">Transmembrane helix</keyword>
<evidence type="ECO:0000256" key="6">
    <source>
        <dbReference type="ARBA" id="ARBA00022679"/>
    </source>
</evidence>
<comment type="similarity">
    <text evidence="2">Belongs to the CpsC/CapA family.</text>
</comment>
<dbReference type="Gene3D" id="3.40.50.300">
    <property type="entry name" value="P-loop containing nucleotide triphosphate hydrolases"/>
    <property type="match status" value="1"/>
</dbReference>
<evidence type="ECO:0000256" key="15">
    <source>
        <dbReference type="SAM" id="MobiDB-lite"/>
    </source>
</evidence>
<dbReference type="AlphaFoldDB" id="A0A495JBZ4"/>
<comment type="similarity">
    <text evidence="3">Belongs to the CpsD/CapB family.</text>
</comment>
<feature type="compositionally biased region" description="Polar residues" evidence="15">
    <location>
        <begin position="497"/>
        <end position="508"/>
    </location>
</feature>
<dbReference type="GO" id="GO:0004715">
    <property type="term" value="F:non-membrane spanning protein tyrosine kinase activity"/>
    <property type="evidence" value="ECO:0007669"/>
    <property type="project" value="UniProtKB-EC"/>
</dbReference>
<dbReference type="Pfam" id="PF02706">
    <property type="entry name" value="Wzz"/>
    <property type="match status" value="1"/>
</dbReference>
<gene>
    <name evidence="18" type="ORF">BDK92_0247</name>
</gene>
<keyword evidence="9" id="KW-0418">Kinase</keyword>
<dbReference type="Proteomes" id="UP000277671">
    <property type="component" value="Unassembled WGS sequence"/>
</dbReference>
<feature type="compositionally biased region" description="Basic and acidic residues" evidence="15">
    <location>
        <begin position="485"/>
        <end position="494"/>
    </location>
</feature>
<comment type="catalytic activity">
    <reaction evidence="14">
        <text>L-tyrosyl-[protein] + ATP = O-phospho-L-tyrosyl-[protein] + ADP + H(+)</text>
        <dbReference type="Rhea" id="RHEA:10596"/>
        <dbReference type="Rhea" id="RHEA-COMP:10136"/>
        <dbReference type="Rhea" id="RHEA-COMP:20101"/>
        <dbReference type="ChEBI" id="CHEBI:15378"/>
        <dbReference type="ChEBI" id="CHEBI:30616"/>
        <dbReference type="ChEBI" id="CHEBI:46858"/>
        <dbReference type="ChEBI" id="CHEBI:61978"/>
        <dbReference type="ChEBI" id="CHEBI:456216"/>
        <dbReference type="EC" id="2.7.10.2"/>
    </reaction>
</comment>
<dbReference type="CDD" id="cd05387">
    <property type="entry name" value="BY-kinase"/>
    <property type="match status" value="1"/>
</dbReference>
<evidence type="ECO:0000256" key="16">
    <source>
        <dbReference type="SAM" id="Phobius"/>
    </source>
</evidence>
<protein>
    <recommendedName>
        <fullName evidence="4">non-specific protein-tyrosine kinase</fullName>
        <ecNumber evidence="4">2.7.10.2</ecNumber>
    </recommendedName>
</protein>
<dbReference type="FunFam" id="3.40.50.300:FF:000527">
    <property type="entry name" value="Tyrosine-protein kinase etk"/>
    <property type="match status" value="1"/>
</dbReference>
<dbReference type="InterPro" id="IPR003856">
    <property type="entry name" value="LPS_length_determ_N"/>
</dbReference>
<evidence type="ECO:0000313" key="18">
    <source>
        <dbReference type="EMBL" id="RKR86028.1"/>
    </source>
</evidence>
<accession>A0A495JBZ4</accession>
<organism evidence="18 19">
    <name type="scientific">Micromonospora pisi</name>
    <dbReference type="NCBI Taxonomy" id="589240"/>
    <lineage>
        <taxon>Bacteria</taxon>
        <taxon>Bacillati</taxon>
        <taxon>Actinomycetota</taxon>
        <taxon>Actinomycetes</taxon>
        <taxon>Micromonosporales</taxon>
        <taxon>Micromonosporaceae</taxon>
        <taxon>Micromonospora</taxon>
    </lineage>
</organism>
<evidence type="ECO:0000256" key="7">
    <source>
        <dbReference type="ARBA" id="ARBA00022692"/>
    </source>
</evidence>
<dbReference type="InterPro" id="IPR050445">
    <property type="entry name" value="Bact_polysacc_biosynth/exp"/>
</dbReference>
<dbReference type="GO" id="GO:0042802">
    <property type="term" value="F:identical protein binding"/>
    <property type="evidence" value="ECO:0007669"/>
    <property type="project" value="UniProtKB-ARBA"/>
</dbReference>
<evidence type="ECO:0000256" key="10">
    <source>
        <dbReference type="ARBA" id="ARBA00022840"/>
    </source>
</evidence>
<comment type="caution">
    <text evidence="18">The sequence shown here is derived from an EMBL/GenBank/DDBJ whole genome shotgun (WGS) entry which is preliminary data.</text>
</comment>
<feature type="domain" description="Polysaccharide chain length determinant N-terminal" evidence="17">
    <location>
        <begin position="1"/>
        <end position="87"/>
    </location>
</feature>
<comment type="subcellular location">
    <subcellularLocation>
        <location evidence="1">Cell membrane</location>
        <topology evidence="1">Multi-pass membrane protein</topology>
    </subcellularLocation>
</comment>
<dbReference type="InterPro" id="IPR027417">
    <property type="entry name" value="P-loop_NTPase"/>
</dbReference>
<evidence type="ECO:0000256" key="8">
    <source>
        <dbReference type="ARBA" id="ARBA00022741"/>
    </source>
</evidence>
<evidence type="ECO:0000259" key="17">
    <source>
        <dbReference type="Pfam" id="PF02706"/>
    </source>
</evidence>
<dbReference type="InterPro" id="IPR005702">
    <property type="entry name" value="Wzc-like_C"/>
</dbReference>
<dbReference type="Pfam" id="PF10609">
    <property type="entry name" value="ParA"/>
    <property type="match status" value="1"/>
</dbReference>
<evidence type="ECO:0000256" key="13">
    <source>
        <dbReference type="ARBA" id="ARBA00023137"/>
    </source>
</evidence>
<evidence type="ECO:0000256" key="3">
    <source>
        <dbReference type="ARBA" id="ARBA00007316"/>
    </source>
</evidence>
<proteinExistence type="inferred from homology"/>
<keyword evidence="6" id="KW-0808">Transferase</keyword>